<proteinExistence type="predicted"/>
<dbReference type="AlphaFoldDB" id="A0A0U2L502"/>
<feature type="domain" description="Peptidase M56" evidence="3">
    <location>
        <begin position="8"/>
        <end position="302"/>
    </location>
</feature>
<dbReference type="RefSeq" id="WP_082660929.1">
    <property type="nucleotide sequence ID" value="NZ_CP013652.1"/>
</dbReference>
<dbReference type="STRING" id="162209.IJ22_48120"/>
<reference evidence="5" key="1">
    <citation type="submission" date="2015-12" db="EMBL/GenBank/DDBJ databases">
        <title>Complete genome sequences of two moderately thermophilic Paenibacillus species.</title>
        <authorList>
            <person name="Butler R.III."/>
            <person name="Wang J."/>
            <person name="Stark B.C."/>
            <person name="Pombert J.-F."/>
        </authorList>
    </citation>
    <scope>NUCLEOTIDE SEQUENCE [LARGE SCALE GENOMIC DNA]</scope>
    <source>
        <strain evidence="5">32O-Y</strain>
    </source>
</reference>
<dbReference type="OrthoDB" id="9770467at2"/>
<evidence type="ECO:0000256" key="1">
    <source>
        <dbReference type="SAM" id="MobiDB-lite"/>
    </source>
</evidence>
<protein>
    <submittedName>
        <fullName evidence="4">BlaR1 peptidase M56</fullName>
    </submittedName>
</protein>
<feature type="region of interest" description="Disordered" evidence="1">
    <location>
        <begin position="513"/>
        <end position="549"/>
    </location>
</feature>
<evidence type="ECO:0000256" key="2">
    <source>
        <dbReference type="SAM" id="Phobius"/>
    </source>
</evidence>
<name>A0A0U2L502_9BACL</name>
<dbReference type="InterPro" id="IPR052173">
    <property type="entry name" value="Beta-lactam_resp_regulator"/>
</dbReference>
<dbReference type="Proteomes" id="UP000061660">
    <property type="component" value="Chromosome"/>
</dbReference>
<dbReference type="CDD" id="cd07341">
    <property type="entry name" value="M56_BlaR1_MecR1_like"/>
    <property type="match status" value="1"/>
</dbReference>
<reference evidence="4 5" key="2">
    <citation type="journal article" date="2016" name="Genome Announc.">
        <title>Complete Genome Sequences of Two Interactive Moderate Thermophiles, Paenibacillus napthalenovorans 32O-Y and Paenibacillus sp. 32O-W.</title>
        <authorList>
            <person name="Butler R.R.III."/>
            <person name="Wang J."/>
            <person name="Stark B.C."/>
            <person name="Pombert J.F."/>
        </authorList>
    </citation>
    <scope>NUCLEOTIDE SEQUENCE [LARGE SCALE GENOMIC DNA]</scope>
    <source>
        <strain evidence="4 5">32O-Y</strain>
    </source>
</reference>
<dbReference type="EMBL" id="CP013652">
    <property type="protein sequence ID" value="ALS25074.1"/>
    <property type="molecule type" value="Genomic_DNA"/>
</dbReference>
<feature type="transmembrane region" description="Helical" evidence="2">
    <location>
        <begin position="40"/>
        <end position="61"/>
    </location>
</feature>
<accession>A0A0U2L502</accession>
<feature type="transmembrane region" description="Helical" evidence="2">
    <location>
        <begin position="103"/>
        <end position="125"/>
    </location>
</feature>
<evidence type="ECO:0000313" key="4">
    <source>
        <dbReference type="EMBL" id="ALS25074.1"/>
    </source>
</evidence>
<feature type="compositionally biased region" description="Basic and acidic residues" evidence="1">
    <location>
        <begin position="470"/>
        <end position="481"/>
    </location>
</feature>
<feature type="transmembrane region" description="Helical" evidence="2">
    <location>
        <begin position="6"/>
        <end position="28"/>
    </location>
</feature>
<dbReference type="Pfam" id="PF05569">
    <property type="entry name" value="Peptidase_M56"/>
    <property type="match status" value="1"/>
</dbReference>
<feature type="compositionally biased region" description="Polar residues" evidence="1">
    <location>
        <begin position="430"/>
        <end position="448"/>
    </location>
</feature>
<dbReference type="KEGG" id="pnp:IJ22_48120"/>
<keyword evidence="5" id="KW-1185">Reference proteome</keyword>
<feature type="transmembrane region" description="Helical" evidence="2">
    <location>
        <begin position="312"/>
        <end position="335"/>
    </location>
</feature>
<dbReference type="PANTHER" id="PTHR34978:SF3">
    <property type="entry name" value="SLR0241 PROTEIN"/>
    <property type="match status" value="1"/>
</dbReference>
<evidence type="ECO:0000259" key="3">
    <source>
        <dbReference type="Pfam" id="PF05569"/>
    </source>
</evidence>
<keyword evidence="2" id="KW-0472">Membrane</keyword>
<feature type="region of interest" description="Disordered" evidence="1">
    <location>
        <begin position="371"/>
        <end position="501"/>
    </location>
</feature>
<keyword evidence="2" id="KW-1133">Transmembrane helix</keyword>
<keyword evidence="2" id="KW-0812">Transmembrane</keyword>
<feature type="compositionally biased region" description="Pro residues" evidence="1">
    <location>
        <begin position="401"/>
        <end position="413"/>
    </location>
</feature>
<dbReference type="PANTHER" id="PTHR34978">
    <property type="entry name" value="POSSIBLE SENSOR-TRANSDUCER PROTEIN BLAR"/>
    <property type="match status" value="1"/>
</dbReference>
<organism evidence="4 5">
    <name type="scientific">Paenibacillus naphthalenovorans</name>
    <dbReference type="NCBI Taxonomy" id="162209"/>
    <lineage>
        <taxon>Bacteria</taxon>
        <taxon>Bacillati</taxon>
        <taxon>Bacillota</taxon>
        <taxon>Bacilli</taxon>
        <taxon>Bacillales</taxon>
        <taxon>Paenibacillaceae</taxon>
        <taxon>Paenibacillus</taxon>
    </lineage>
</organism>
<dbReference type="InterPro" id="IPR008756">
    <property type="entry name" value="Peptidase_M56"/>
</dbReference>
<gene>
    <name evidence="4" type="ORF">IJ22_48120</name>
</gene>
<evidence type="ECO:0000313" key="5">
    <source>
        <dbReference type="Proteomes" id="UP000061660"/>
    </source>
</evidence>
<dbReference type="PATRIC" id="fig|162209.4.peg.5074"/>
<sequence length="575" mass="63391">MNTILELLITLNATGSVVVACILILRLLPAGAFPTKWRYGLSKMAVGFFLFPVVLGIQWIVSLTFNAAATVPAIGGQPSTVEQGLSGTYSGFSPEPLITGQTITAQAALFLIIVWATGVIVFATWQLYCYRKFVRTLEHSRTAVPRDSQAVEQLSLIKEPLGLKRNVRLAYSSALRSPVLIGLWKPTIYLPKENIVNVNMDMVMRHELIHLKRKDLWVKAFTLGASALHWFNPFIHILRKDIHTWSELSCDEEVVREMSHAERKRYGETILNVMAGTRHLPVRFCASLSGDGQQLKRRLMMMLNVKKLRKKTLYLTITAVFSVAAISTSAAVWAAHYSPEVIPYEEGQAEVRPSEQIPKAAPAGAVIEKEPNPAEAQPSQAPATLVAENESDEEVQVKEPQPVPTLDPEPATEPKPKKSSTKAPSVTAPVESSANNGLSAIQTPSTTMVPKEEDKPGLFGPELRLIPEPAPDKDSRNDNSHSGDIPPGTSITIRKLTPEESAEFKDRELAARALLSPEEQAEFEEDDYGLRPDSIPPGTSITIRKLTPEESAEFKERELAARALLSPEEQAEFED</sequence>